<dbReference type="RefSeq" id="WP_379907237.1">
    <property type="nucleotide sequence ID" value="NZ_JBHSWE010000001.1"/>
</dbReference>
<name>A0ABW1ZVE1_9GAMM</name>
<keyword evidence="2" id="KW-1185">Reference proteome</keyword>
<proteinExistence type="predicted"/>
<comment type="caution">
    <text evidence="1">The sequence shown here is derived from an EMBL/GenBank/DDBJ whole genome shotgun (WGS) entry which is preliminary data.</text>
</comment>
<evidence type="ECO:0000313" key="1">
    <source>
        <dbReference type="EMBL" id="MFC6668701.1"/>
    </source>
</evidence>
<accession>A0ABW1ZVE1</accession>
<dbReference type="Pfam" id="PF10011">
    <property type="entry name" value="DUF2254"/>
    <property type="match status" value="1"/>
</dbReference>
<organism evidence="1 2">
    <name type="scientific">Marinobacterium aestuariivivens</name>
    <dbReference type="NCBI Taxonomy" id="1698799"/>
    <lineage>
        <taxon>Bacteria</taxon>
        <taxon>Pseudomonadati</taxon>
        <taxon>Pseudomonadota</taxon>
        <taxon>Gammaproteobacteria</taxon>
        <taxon>Oceanospirillales</taxon>
        <taxon>Oceanospirillaceae</taxon>
        <taxon>Marinobacterium</taxon>
    </lineage>
</organism>
<dbReference type="InterPro" id="IPR018723">
    <property type="entry name" value="DUF2254_membrane"/>
</dbReference>
<dbReference type="Proteomes" id="UP001596422">
    <property type="component" value="Unassembled WGS sequence"/>
</dbReference>
<gene>
    <name evidence="1" type="ORF">ACFQDL_00150</name>
</gene>
<reference evidence="2" key="1">
    <citation type="journal article" date="2019" name="Int. J. Syst. Evol. Microbiol.">
        <title>The Global Catalogue of Microorganisms (GCM) 10K type strain sequencing project: providing services to taxonomists for standard genome sequencing and annotation.</title>
        <authorList>
            <consortium name="The Broad Institute Genomics Platform"/>
            <consortium name="The Broad Institute Genome Sequencing Center for Infectious Disease"/>
            <person name="Wu L."/>
            <person name="Ma J."/>
        </authorList>
    </citation>
    <scope>NUCLEOTIDE SEQUENCE [LARGE SCALE GENOMIC DNA]</scope>
    <source>
        <strain evidence="2">NBRC 111756</strain>
    </source>
</reference>
<sequence length="166" mass="18209">MGQAFVIGGKRTFDDDPRFGLVVLSEIASRALSPAVNDPGTAIDVIGTLVRLFTLWCEEPEEAPTVEFDRVEIPPLQLEDMFDDAFSALARDGAQTVEVCIRLQKGLRSLFMLPDRDMAQAALSHAQLALRHAEQALRLPEEVEAVRTLTAWAEVAGLQRPGNGRP</sequence>
<protein>
    <submittedName>
        <fullName evidence="1">DUF2254 family protein</fullName>
    </submittedName>
</protein>
<evidence type="ECO:0000313" key="2">
    <source>
        <dbReference type="Proteomes" id="UP001596422"/>
    </source>
</evidence>
<dbReference type="EMBL" id="JBHSWE010000001">
    <property type="protein sequence ID" value="MFC6668701.1"/>
    <property type="molecule type" value="Genomic_DNA"/>
</dbReference>